<organism evidence="1 2">
    <name type="scientific">Duncaniella muris</name>
    <dbReference type="NCBI Taxonomy" id="2094150"/>
    <lineage>
        <taxon>Bacteria</taxon>
        <taxon>Pseudomonadati</taxon>
        <taxon>Bacteroidota</taxon>
        <taxon>Bacteroidia</taxon>
        <taxon>Bacteroidales</taxon>
        <taxon>Muribaculaceae</taxon>
        <taxon>Duncaniella</taxon>
    </lineage>
</organism>
<dbReference type="EMBL" id="PUEC01000018">
    <property type="protein sequence ID" value="PWB01809.1"/>
    <property type="molecule type" value="Genomic_DNA"/>
</dbReference>
<dbReference type="Proteomes" id="UP000244905">
    <property type="component" value="Unassembled WGS sequence"/>
</dbReference>
<comment type="caution">
    <text evidence="1">The sequence shown here is derived from an EMBL/GenBank/DDBJ whole genome shotgun (WGS) entry which is preliminary data.</text>
</comment>
<reference evidence="2" key="1">
    <citation type="submission" date="2018-02" db="EMBL/GenBank/DDBJ databases">
        <authorList>
            <person name="Clavel T."/>
            <person name="Strowig T."/>
        </authorList>
    </citation>
    <scope>NUCLEOTIDE SEQUENCE [LARGE SCALE GENOMIC DNA]</scope>
    <source>
        <strain evidence="2">DSM 103720</strain>
    </source>
</reference>
<gene>
    <name evidence="1" type="ORF">C5O23_08555</name>
</gene>
<sequence>MEPKINQQLTDRYAPYQEVCFVIDQQLLPPPFAKNKLPVYRSINKAWKFDLFRGLKDQGFFPSASINKSDISGVIAIDKLIQLF</sequence>
<keyword evidence="2" id="KW-1185">Reference proteome</keyword>
<name>A0A2V1IJI5_9BACT</name>
<evidence type="ECO:0000313" key="2">
    <source>
        <dbReference type="Proteomes" id="UP000244905"/>
    </source>
</evidence>
<accession>A0A2V1IJI5</accession>
<dbReference type="AlphaFoldDB" id="A0A2V1IJI5"/>
<evidence type="ECO:0000313" key="1">
    <source>
        <dbReference type="EMBL" id="PWB01809.1"/>
    </source>
</evidence>
<protein>
    <submittedName>
        <fullName evidence="1">Uncharacterized protein</fullName>
    </submittedName>
</protein>
<proteinExistence type="predicted"/>